<dbReference type="EMBL" id="JAQFWQ010000054">
    <property type="protein sequence ID" value="MDA2812599.1"/>
    <property type="molecule type" value="Genomic_DNA"/>
</dbReference>
<accession>A0ABT4U825</accession>
<dbReference type="PRINTS" id="PR00412">
    <property type="entry name" value="EPOXHYDRLASE"/>
</dbReference>
<dbReference type="Proteomes" id="UP001527866">
    <property type="component" value="Unassembled WGS sequence"/>
</dbReference>
<sequence length="271" mass="28828">MRYLQRPDGRIAYDLHGPADGPLVVCVPGMGDVRSTYRHLTGPLTEAGYRVAAMDLRSHGDSDTAFASHTTVDTAEDTAALIKELGGPATVVGNSLGATAAAWVAATRPELVDGLVLSGAFLRGEGVRGATGLALKAMLMRPWGPAMAERYLGSLFAGRTSEDHPAHMAAIRAALRSRDRYPGILAVFANAFRPVPARLDDVRAPALVVMGELDRDWPDPAAEAEWMRDRLGADLLMVPEAGHYPLAQRPDVTVPALLDFLAATAREAGRA</sequence>
<evidence type="ECO:0000313" key="3">
    <source>
        <dbReference type="Proteomes" id="UP001527866"/>
    </source>
</evidence>
<dbReference type="InterPro" id="IPR000073">
    <property type="entry name" value="AB_hydrolase_1"/>
</dbReference>
<dbReference type="Pfam" id="PF12697">
    <property type="entry name" value="Abhydrolase_6"/>
    <property type="match status" value="1"/>
</dbReference>
<dbReference type="PANTHER" id="PTHR46438">
    <property type="entry name" value="ALPHA/BETA-HYDROLASES SUPERFAMILY PROTEIN"/>
    <property type="match status" value="1"/>
</dbReference>
<comment type="caution">
    <text evidence="2">The sequence shown here is derived from an EMBL/GenBank/DDBJ whole genome shotgun (WGS) entry which is preliminary data.</text>
</comment>
<evidence type="ECO:0000259" key="1">
    <source>
        <dbReference type="Pfam" id="PF12697"/>
    </source>
</evidence>
<keyword evidence="3" id="KW-1185">Reference proteome</keyword>
<evidence type="ECO:0000313" key="2">
    <source>
        <dbReference type="EMBL" id="MDA2812599.1"/>
    </source>
</evidence>
<keyword evidence="2" id="KW-0378">Hydrolase</keyword>
<name>A0ABT4U825_9ACTN</name>
<proteinExistence type="predicted"/>
<gene>
    <name evidence="2" type="ORF">O4J56_18285</name>
</gene>
<protein>
    <submittedName>
        <fullName evidence="2">Alpha/beta hydrolase</fullName>
    </submittedName>
</protein>
<dbReference type="PRINTS" id="PR00111">
    <property type="entry name" value="ABHYDROLASE"/>
</dbReference>
<dbReference type="PANTHER" id="PTHR46438:SF11">
    <property type="entry name" value="LIPASE-RELATED"/>
    <property type="match status" value="1"/>
</dbReference>
<feature type="domain" description="AB hydrolase-1" evidence="1">
    <location>
        <begin position="24"/>
        <end position="254"/>
    </location>
</feature>
<dbReference type="SUPFAM" id="SSF53474">
    <property type="entry name" value="alpha/beta-Hydrolases"/>
    <property type="match status" value="1"/>
</dbReference>
<dbReference type="InterPro" id="IPR029058">
    <property type="entry name" value="AB_hydrolase_fold"/>
</dbReference>
<dbReference type="InterPro" id="IPR000639">
    <property type="entry name" value="Epox_hydrolase-like"/>
</dbReference>
<dbReference type="GO" id="GO:0016787">
    <property type="term" value="F:hydrolase activity"/>
    <property type="evidence" value="ECO:0007669"/>
    <property type="project" value="UniProtKB-KW"/>
</dbReference>
<dbReference type="RefSeq" id="WP_270687196.1">
    <property type="nucleotide sequence ID" value="NZ_JAQFWQ010000054.1"/>
</dbReference>
<dbReference type="Gene3D" id="3.40.50.1820">
    <property type="entry name" value="alpha/beta hydrolase"/>
    <property type="match status" value="1"/>
</dbReference>
<organism evidence="2 3">
    <name type="scientific">Nocardiopsis endophytica</name>
    <dbReference type="NCBI Taxonomy" id="3018445"/>
    <lineage>
        <taxon>Bacteria</taxon>
        <taxon>Bacillati</taxon>
        <taxon>Actinomycetota</taxon>
        <taxon>Actinomycetes</taxon>
        <taxon>Streptosporangiales</taxon>
        <taxon>Nocardiopsidaceae</taxon>
        <taxon>Nocardiopsis</taxon>
    </lineage>
</organism>
<reference evidence="2 3" key="1">
    <citation type="submission" date="2023-01" db="EMBL/GenBank/DDBJ databases">
        <title>Draft genome sequence of Nocardiopsis sp. RSe5-2 isolated from halophytes.</title>
        <authorList>
            <person name="Duangmal K."/>
            <person name="Chantavorakit T."/>
        </authorList>
    </citation>
    <scope>NUCLEOTIDE SEQUENCE [LARGE SCALE GENOMIC DNA]</scope>
    <source>
        <strain evidence="2 3">RSe5-2</strain>
    </source>
</reference>